<reference evidence="1 2" key="1">
    <citation type="journal article" date="2019" name="Commun. Biol.">
        <title>The bagworm genome reveals a unique fibroin gene that provides high tensile strength.</title>
        <authorList>
            <person name="Kono N."/>
            <person name="Nakamura H."/>
            <person name="Ohtoshi R."/>
            <person name="Tomita M."/>
            <person name="Numata K."/>
            <person name="Arakawa K."/>
        </authorList>
    </citation>
    <scope>NUCLEOTIDE SEQUENCE [LARGE SCALE GENOMIC DNA]</scope>
</reference>
<dbReference type="EMBL" id="BGZK01000505">
    <property type="protein sequence ID" value="GBP47632.1"/>
    <property type="molecule type" value="Genomic_DNA"/>
</dbReference>
<proteinExistence type="predicted"/>
<keyword evidence="2" id="KW-1185">Reference proteome</keyword>
<gene>
    <name evidence="1" type="ORF">EVAR_30346_1</name>
</gene>
<protein>
    <submittedName>
        <fullName evidence="1">Uncharacterized protein</fullName>
    </submittedName>
</protein>
<organism evidence="1 2">
    <name type="scientific">Eumeta variegata</name>
    <name type="common">Bagworm moth</name>
    <name type="synonym">Eumeta japonica</name>
    <dbReference type="NCBI Taxonomy" id="151549"/>
    <lineage>
        <taxon>Eukaryota</taxon>
        <taxon>Metazoa</taxon>
        <taxon>Ecdysozoa</taxon>
        <taxon>Arthropoda</taxon>
        <taxon>Hexapoda</taxon>
        <taxon>Insecta</taxon>
        <taxon>Pterygota</taxon>
        <taxon>Neoptera</taxon>
        <taxon>Endopterygota</taxon>
        <taxon>Lepidoptera</taxon>
        <taxon>Glossata</taxon>
        <taxon>Ditrysia</taxon>
        <taxon>Tineoidea</taxon>
        <taxon>Psychidae</taxon>
        <taxon>Oiketicinae</taxon>
        <taxon>Eumeta</taxon>
    </lineage>
</organism>
<sequence>MSIPHTFAPVRVGSVGPKPTKKVPLKASLETVTGWFPFLLSGREGSAAAGWSKGAQVDDLTSGVTKSKSVMRIVDVIEAINCRCNRVRWIEQYVPWLTDKLNLDNSNLGNLKTSITSKPVRSPRLPESYEVSVRAENFT</sequence>
<dbReference type="AlphaFoldDB" id="A0A4C1WAW0"/>
<comment type="caution">
    <text evidence="1">The sequence shown here is derived from an EMBL/GenBank/DDBJ whole genome shotgun (WGS) entry which is preliminary data.</text>
</comment>
<evidence type="ECO:0000313" key="1">
    <source>
        <dbReference type="EMBL" id="GBP47632.1"/>
    </source>
</evidence>
<dbReference type="Proteomes" id="UP000299102">
    <property type="component" value="Unassembled WGS sequence"/>
</dbReference>
<accession>A0A4C1WAW0</accession>
<name>A0A4C1WAW0_EUMVA</name>
<evidence type="ECO:0000313" key="2">
    <source>
        <dbReference type="Proteomes" id="UP000299102"/>
    </source>
</evidence>